<evidence type="ECO:0000256" key="1">
    <source>
        <dbReference type="SAM" id="MobiDB-lite"/>
    </source>
</evidence>
<dbReference type="AlphaFoldDB" id="G0UXI9"/>
<gene>
    <name evidence="2" type="ORF">TCIL3000_10_8820</name>
</gene>
<protein>
    <submittedName>
        <fullName evidence="2">Uncharacterized protein TCIL3000_10_8820</fullName>
    </submittedName>
</protein>
<dbReference type="EMBL" id="HE575323">
    <property type="protein sequence ID" value="CCC94106.1"/>
    <property type="molecule type" value="Genomic_DNA"/>
</dbReference>
<feature type="compositionally biased region" description="Polar residues" evidence="1">
    <location>
        <begin position="321"/>
        <end position="335"/>
    </location>
</feature>
<dbReference type="VEuPathDB" id="TriTrypDB:TcIL3000_10_8820"/>
<feature type="non-terminal residue" evidence="2">
    <location>
        <position position="1"/>
    </location>
</feature>
<evidence type="ECO:0000313" key="2">
    <source>
        <dbReference type="EMBL" id="CCC94106.1"/>
    </source>
</evidence>
<reference evidence="2" key="1">
    <citation type="journal article" date="2012" name="Proc. Natl. Acad. Sci. U.S.A.">
        <title>Antigenic diversity is generated by distinct evolutionary mechanisms in African trypanosome species.</title>
        <authorList>
            <person name="Jackson A.P."/>
            <person name="Berry A."/>
            <person name="Aslett M."/>
            <person name="Allison H.C."/>
            <person name="Burton P."/>
            <person name="Vavrova-Anderson J."/>
            <person name="Brown R."/>
            <person name="Browne H."/>
            <person name="Corton N."/>
            <person name="Hauser H."/>
            <person name="Gamble J."/>
            <person name="Gilderthorp R."/>
            <person name="Marcello L."/>
            <person name="McQuillan J."/>
            <person name="Otto T.D."/>
            <person name="Quail M.A."/>
            <person name="Sanders M.J."/>
            <person name="van Tonder A."/>
            <person name="Ginger M.L."/>
            <person name="Field M.C."/>
            <person name="Barry J.D."/>
            <person name="Hertz-Fowler C."/>
            <person name="Berriman M."/>
        </authorList>
    </citation>
    <scope>NUCLEOTIDE SEQUENCE</scope>
    <source>
        <strain evidence="2">IL3000</strain>
    </source>
</reference>
<organism evidence="2">
    <name type="scientific">Trypanosoma congolense (strain IL3000)</name>
    <dbReference type="NCBI Taxonomy" id="1068625"/>
    <lineage>
        <taxon>Eukaryota</taxon>
        <taxon>Discoba</taxon>
        <taxon>Euglenozoa</taxon>
        <taxon>Kinetoplastea</taxon>
        <taxon>Metakinetoplastina</taxon>
        <taxon>Trypanosomatida</taxon>
        <taxon>Trypanosomatidae</taxon>
        <taxon>Trypanosoma</taxon>
        <taxon>Nannomonas</taxon>
    </lineage>
</organism>
<name>G0UXI9_TRYCI</name>
<proteinExistence type="predicted"/>
<sequence>HEEEVIDGPSHVDPGHFKSTTAMSYAPIDPAAYKREHLHEEEVIDGPRHVDPGHFKSTTAMSYAPIDPAAYKREHLHEEEVMGVCDGVRDVDGSMDFGSKISLLKNCGSGDGCFARFCSEEECVGVDEGVLSRGSCGDRVLASDVKRKPSLGGLGLDDRSLESNAVIPDVSGVLVSDGAHDGELNDENCAGKCVPASNRFLSGRNVMKSDADVCADDVFPDGDFHNVSWRDDRTEIDGLMDSLNSFGLASIRSPLHTPEKKAMHGSIGGAVRSAPSINCSGSGGLNLPAREEVGMSSLDACSDRRVLSSVVDVCQRRSPLSTSAGSPCTESNSHVSRGGSRIVDSASTLGGKKGSAPVGGNRVSGGEYTCPCHTNTDMYVSTSHRDFKAHNVSISRSVEAGKTRPNLSVQRNRFIRPEAGQTSRVAEGCDHAPVRVDPSM</sequence>
<accession>G0UXI9</accession>
<feature type="region of interest" description="Disordered" evidence="1">
    <location>
        <begin position="321"/>
        <end position="360"/>
    </location>
</feature>